<protein>
    <recommendedName>
        <fullName evidence="3">Phage XkdN-like protein</fullName>
    </recommendedName>
</protein>
<proteinExistence type="predicted"/>
<evidence type="ECO:0000313" key="1">
    <source>
        <dbReference type="EMBL" id="MDQ0175231.1"/>
    </source>
</evidence>
<dbReference type="Gene3D" id="3.30.2220.30">
    <property type="match status" value="1"/>
</dbReference>
<dbReference type="Pfam" id="PF08890">
    <property type="entry name" value="Phage_TAC_5"/>
    <property type="match status" value="1"/>
</dbReference>
<reference evidence="1 2" key="1">
    <citation type="submission" date="2023-07" db="EMBL/GenBank/DDBJ databases">
        <title>Genomic Encyclopedia of Type Strains, Phase IV (KMG-IV): sequencing the most valuable type-strain genomes for metagenomic binning, comparative biology and taxonomic classification.</title>
        <authorList>
            <person name="Goeker M."/>
        </authorList>
    </citation>
    <scope>NUCLEOTIDE SEQUENCE [LARGE SCALE GENOMIC DNA]</scope>
    <source>
        <strain evidence="1 2">DSM 23837</strain>
    </source>
</reference>
<accession>A0ABT9WPX5</accession>
<dbReference type="EMBL" id="JAUSTT010000005">
    <property type="protein sequence ID" value="MDQ0175231.1"/>
    <property type="molecule type" value="Genomic_DNA"/>
</dbReference>
<name>A0ABT9WPX5_9BACI</name>
<evidence type="ECO:0000313" key="2">
    <source>
        <dbReference type="Proteomes" id="UP001223586"/>
    </source>
</evidence>
<organism evidence="1 2">
    <name type="scientific">Bacillus chungangensis</name>
    <dbReference type="NCBI Taxonomy" id="587633"/>
    <lineage>
        <taxon>Bacteria</taxon>
        <taxon>Bacillati</taxon>
        <taxon>Bacillota</taxon>
        <taxon>Bacilli</taxon>
        <taxon>Bacillales</taxon>
        <taxon>Bacillaceae</taxon>
        <taxon>Bacillus</taxon>
    </lineage>
</organism>
<dbReference type="RefSeq" id="WP_307227376.1">
    <property type="nucleotide sequence ID" value="NZ_JAUSTT010000005.1"/>
</dbReference>
<gene>
    <name evidence="1" type="ORF">J2S08_001065</name>
</gene>
<dbReference type="Proteomes" id="UP001223586">
    <property type="component" value="Unassembled WGS sequence"/>
</dbReference>
<dbReference type="InterPro" id="IPR038559">
    <property type="entry name" value="XkdN-like_sf"/>
</dbReference>
<sequence length="163" mass="18526">MSTEKRTNEELLAVEEDVLRGLLDAAADNKNDTVMIEIARKGKVLFQFRIHGLTEKEYNELQDQATKFKKAKNLGGVKVAEETNITRFRSLLIYHATAAEDRKRLWNNKEAWKTLGVLNGPDLIDKVLKAGEKKAIIDKIDEMSGYSDDTEEIVKNSSEQEEN</sequence>
<evidence type="ECO:0008006" key="3">
    <source>
        <dbReference type="Google" id="ProtNLM"/>
    </source>
</evidence>
<dbReference type="InterPro" id="IPR014986">
    <property type="entry name" value="XkdN-like"/>
</dbReference>
<comment type="caution">
    <text evidence="1">The sequence shown here is derived from an EMBL/GenBank/DDBJ whole genome shotgun (WGS) entry which is preliminary data.</text>
</comment>
<keyword evidence="2" id="KW-1185">Reference proteome</keyword>